<dbReference type="Gene3D" id="1.10.10.10">
    <property type="entry name" value="Winged helix-like DNA-binding domain superfamily/Winged helix DNA-binding domain"/>
    <property type="match status" value="1"/>
</dbReference>
<dbReference type="EMBL" id="JAAOIW010000020">
    <property type="protein sequence ID" value="NHN34581.1"/>
    <property type="molecule type" value="Genomic_DNA"/>
</dbReference>
<dbReference type="InterPro" id="IPR036388">
    <property type="entry name" value="WH-like_DNA-bd_sf"/>
</dbReference>
<feature type="domain" description="RNA polymerase sigma-70 region 4" evidence="7">
    <location>
        <begin position="131"/>
        <end position="179"/>
    </location>
</feature>
<keyword evidence="5" id="KW-0804">Transcription</keyword>
<evidence type="ECO:0000256" key="1">
    <source>
        <dbReference type="ARBA" id="ARBA00010641"/>
    </source>
</evidence>
<dbReference type="Gene3D" id="1.10.1740.10">
    <property type="match status" value="1"/>
</dbReference>
<dbReference type="InterPro" id="IPR013324">
    <property type="entry name" value="RNA_pol_sigma_r3/r4-like"/>
</dbReference>
<keyword evidence="9" id="KW-1185">Reference proteome</keyword>
<evidence type="ECO:0000259" key="6">
    <source>
        <dbReference type="Pfam" id="PF04542"/>
    </source>
</evidence>
<dbReference type="InterPro" id="IPR013325">
    <property type="entry name" value="RNA_pol_sigma_r2"/>
</dbReference>
<evidence type="ECO:0000313" key="8">
    <source>
        <dbReference type="EMBL" id="NHN34581.1"/>
    </source>
</evidence>
<proteinExistence type="inferred from homology"/>
<dbReference type="InterPro" id="IPR007627">
    <property type="entry name" value="RNA_pol_sigma70_r2"/>
</dbReference>
<reference evidence="8" key="1">
    <citation type="submission" date="2020-03" db="EMBL/GenBank/DDBJ databases">
        <title>Draft sequencing of Paenibacilllus sp. S3N08.</title>
        <authorList>
            <person name="Kim D.-U."/>
        </authorList>
    </citation>
    <scope>NUCLEOTIDE SEQUENCE</scope>
    <source>
        <strain evidence="8">S3N08</strain>
    </source>
</reference>
<dbReference type="Pfam" id="PF04545">
    <property type="entry name" value="Sigma70_r4"/>
    <property type="match status" value="1"/>
</dbReference>
<keyword evidence="4" id="KW-0238">DNA-binding</keyword>
<comment type="similarity">
    <text evidence="1">Belongs to the sigma-70 factor family. ECF subfamily.</text>
</comment>
<dbReference type="RefSeq" id="WP_166155719.1">
    <property type="nucleotide sequence ID" value="NZ_JAAOIW010000020.1"/>
</dbReference>
<dbReference type="Pfam" id="PF04542">
    <property type="entry name" value="Sigma70_r2"/>
    <property type="match status" value="1"/>
</dbReference>
<dbReference type="SUPFAM" id="SSF88659">
    <property type="entry name" value="Sigma3 and sigma4 domains of RNA polymerase sigma factors"/>
    <property type="match status" value="1"/>
</dbReference>
<dbReference type="InterPro" id="IPR014284">
    <property type="entry name" value="RNA_pol_sigma-70_dom"/>
</dbReference>
<gene>
    <name evidence="8" type="ORF">G9U52_32870</name>
</gene>
<dbReference type="PANTHER" id="PTHR43133">
    <property type="entry name" value="RNA POLYMERASE ECF-TYPE SIGMA FACTO"/>
    <property type="match status" value="1"/>
</dbReference>
<evidence type="ECO:0000256" key="5">
    <source>
        <dbReference type="ARBA" id="ARBA00023163"/>
    </source>
</evidence>
<dbReference type="InterPro" id="IPR007630">
    <property type="entry name" value="RNA_pol_sigma70_r4"/>
</dbReference>
<evidence type="ECO:0000259" key="7">
    <source>
        <dbReference type="Pfam" id="PF04545"/>
    </source>
</evidence>
<evidence type="ECO:0000256" key="3">
    <source>
        <dbReference type="ARBA" id="ARBA00023082"/>
    </source>
</evidence>
<organism evidence="8 9">
    <name type="scientific">Paenibacillus agricola</name>
    <dbReference type="NCBI Taxonomy" id="2716264"/>
    <lineage>
        <taxon>Bacteria</taxon>
        <taxon>Bacillati</taxon>
        <taxon>Bacillota</taxon>
        <taxon>Bacilli</taxon>
        <taxon>Bacillales</taxon>
        <taxon>Paenibacillaceae</taxon>
        <taxon>Paenibacillus</taxon>
    </lineage>
</organism>
<evidence type="ECO:0000256" key="2">
    <source>
        <dbReference type="ARBA" id="ARBA00023015"/>
    </source>
</evidence>
<feature type="domain" description="RNA polymerase sigma-70 region 2" evidence="6">
    <location>
        <begin position="25"/>
        <end position="93"/>
    </location>
</feature>
<dbReference type="Proteomes" id="UP001165962">
    <property type="component" value="Unassembled WGS sequence"/>
</dbReference>
<protein>
    <submittedName>
        <fullName evidence="8">Sigma-70 family RNA polymerase sigma factor</fullName>
    </submittedName>
</protein>
<keyword evidence="3" id="KW-0731">Sigma factor</keyword>
<dbReference type="CDD" id="cd06171">
    <property type="entry name" value="Sigma70_r4"/>
    <property type="match status" value="1"/>
</dbReference>
<name>A0ABX0JFN0_9BACL</name>
<dbReference type="SUPFAM" id="SSF88946">
    <property type="entry name" value="Sigma2 domain of RNA polymerase sigma factors"/>
    <property type="match status" value="1"/>
</dbReference>
<dbReference type="PANTHER" id="PTHR43133:SF62">
    <property type="entry name" value="RNA POLYMERASE SIGMA FACTOR SIGZ"/>
    <property type="match status" value="1"/>
</dbReference>
<dbReference type="NCBIfam" id="TIGR02937">
    <property type="entry name" value="sigma70-ECF"/>
    <property type="match status" value="1"/>
</dbReference>
<evidence type="ECO:0000313" key="9">
    <source>
        <dbReference type="Proteomes" id="UP001165962"/>
    </source>
</evidence>
<dbReference type="InterPro" id="IPR039425">
    <property type="entry name" value="RNA_pol_sigma-70-like"/>
</dbReference>
<accession>A0ABX0JFN0</accession>
<sequence length="193" mass="22868">MNDSMPDQELMKLIEARDEDALTKLYDRYEKPVYSFAYRMVRDAMMSEEIIQELFLRIWNTAERFDGAQGKLTSWMFTLTRNITIDLLRKKRSRTPQSMAELDQLQFVADERMNTEVAVEKKWVGEQVKAALDDLSDDQKKVVEWIYYQGYTHQEVSDMHAIPLGTVKIRVRLAMKQLQRRLSDGERREFSND</sequence>
<comment type="caution">
    <text evidence="8">The sequence shown here is derived from an EMBL/GenBank/DDBJ whole genome shotgun (WGS) entry which is preliminary data.</text>
</comment>
<evidence type="ECO:0000256" key="4">
    <source>
        <dbReference type="ARBA" id="ARBA00023125"/>
    </source>
</evidence>
<keyword evidence="2" id="KW-0805">Transcription regulation</keyword>